<evidence type="ECO:0000313" key="4">
    <source>
        <dbReference type="Proteomes" id="UP000216339"/>
    </source>
</evidence>
<accession>A0A271ITW1</accession>
<gene>
    <name evidence="3" type="ORF">BSZ37_20480</name>
</gene>
<dbReference type="AlphaFoldDB" id="A0A271ITW1"/>
<dbReference type="SMART" id="SM00953">
    <property type="entry name" value="RES"/>
    <property type="match status" value="1"/>
</dbReference>
<proteinExistence type="predicted"/>
<organism evidence="3 4">
    <name type="scientific">Rubrivirga marina</name>
    <dbReference type="NCBI Taxonomy" id="1196024"/>
    <lineage>
        <taxon>Bacteria</taxon>
        <taxon>Pseudomonadati</taxon>
        <taxon>Rhodothermota</taxon>
        <taxon>Rhodothermia</taxon>
        <taxon>Rhodothermales</taxon>
        <taxon>Rubricoccaceae</taxon>
        <taxon>Rubrivirga</taxon>
    </lineage>
</organism>
<keyword evidence="4" id="KW-1185">Reference proteome</keyword>
<dbReference type="EMBL" id="MQWD01000005">
    <property type="protein sequence ID" value="PAP74666.1"/>
    <property type="molecule type" value="Genomic_DNA"/>
</dbReference>
<protein>
    <recommendedName>
        <fullName evidence="2">RES domain-containing protein</fullName>
    </recommendedName>
</protein>
<feature type="domain" description="RES" evidence="2">
    <location>
        <begin position="15"/>
        <end position="140"/>
    </location>
</feature>
<dbReference type="Proteomes" id="UP000216339">
    <property type="component" value="Unassembled WGS sequence"/>
</dbReference>
<feature type="region of interest" description="Disordered" evidence="1">
    <location>
        <begin position="76"/>
        <end position="98"/>
    </location>
</feature>
<evidence type="ECO:0000256" key="1">
    <source>
        <dbReference type="SAM" id="MobiDB-lite"/>
    </source>
</evidence>
<sequence>MVAWRVVHARYAATAFDGEGAQRVGGRFNSPGTRVVYSADTLALAVLEVTVHLPSYRALFGRIAFRVEVPDDLVESAPEPDLPGDWRSTPPSRSTQSFGDTWVHDARTPALLLPSVLLPHHTNLILNPAHPAFPEIAIGAPEPVPIAPRLVK</sequence>
<comment type="caution">
    <text evidence="3">The sequence shown here is derived from an EMBL/GenBank/DDBJ whole genome shotgun (WGS) entry which is preliminary data.</text>
</comment>
<dbReference type="Pfam" id="PF08808">
    <property type="entry name" value="RES"/>
    <property type="match status" value="1"/>
</dbReference>
<name>A0A271ITW1_9BACT</name>
<evidence type="ECO:0000259" key="2">
    <source>
        <dbReference type="SMART" id="SM00953"/>
    </source>
</evidence>
<dbReference type="InterPro" id="IPR014914">
    <property type="entry name" value="RES_dom"/>
</dbReference>
<reference evidence="3 4" key="1">
    <citation type="submission" date="2016-11" db="EMBL/GenBank/DDBJ databases">
        <title>Study of marine rhodopsin-containing bacteria.</title>
        <authorList>
            <person name="Yoshizawa S."/>
            <person name="Kumagai Y."/>
            <person name="Kogure K."/>
        </authorList>
    </citation>
    <scope>NUCLEOTIDE SEQUENCE [LARGE SCALE GENOMIC DNA]</scope>
    <source>
        <strain evidence="3 4">SAORIC-28</strain>
    </source>
</reference>
<feature type="compositionally biased region" description="Polar residues" evidence="1">
    <location>
        <begin position="89"/>
        <end position="98"/>
    </location>
</feature>
<evidence type="ECO:0000313" key="3">
    <source>
        <dbReference type="EMBL" id="PAP74666.1"/>
    </source>
</evidence>